<name>A0A9X8N9D4_9ACTN</name>
<evidence type="ECO:0000259" key="2">
    <source>
        <dbReference type="PROSITE" id="PS50905"/>
    </source>
</evidence>
<feature type="chain" id="PRO_5040801208" evidence="1">
    <location>
        <begin position="27"/>
        <end position="313"/>
    </location>
</feature>
<feature type="domain" description="Ferritin-like diiron" evidence="2">
    <location>
        <begin position="185"/>
        <end position="313"/>
    </location>
</feature>
<sequence length="313" mass="33142">MIPFSMRVRSMGILALMVCVPAGAIAAVAPEQASALRAQTRADLDAAMHGEAYAYATYSLFADQAGVQNLPSVQQLFQRTAKVELGEHFAEEAKLNGLAGSDAANLQAAMTGEEYESHTMYPTFAKQARQDGDTAAAGLFEEIAKDESAHHAAFAKALEVVRTGKGAVPAPPGVKPVTVQAGAPRVRAARTKQNLGTALNGEALASAKYTQFAQAATAHGNQALARLFTGTADVERREHFAGEAQLAGIVAPTRQNLTTAINGEQYESRIMYPTYARQAKTAGDAKAAKLFADNANDEASHARAFENARNQLH</sequence>
<dbReference type="InterPro" id="IPR012347">
    <property type="entry name" value="Ferritin-like"/>
</dbReference>
<dbReference type="EMBL" id="FRBK01000037">
    <property type="protein sequence ID" value="SHN32886.1"/>
    <property type="molecule type" value="Genomic_DNA"/>
</dbReference>
<dbReference type="CDD" id="cd01041">
    <property type="entry name" value="Rubrerythrin"/>
    <property type="match status" value="1"/>
</dbReference>
<dbReference type="Gene3D" id="1.20.1260.10">
    <property type="match status" value="2"/>
</dbReference>
<proteinExistence type="predicted"/>
<dbReference type="InterPro" id="IPR003251">
    <property type="entry name" value="Rr_diiron-bd_dom"/>
</dbReference>
<dbReference type="PANTHER" id="PTHR33746:SF4">
    <property type="entry name" value="RUBRERYTHRIN"/>
    <property type="match status" value="1"/>
</dbReference>
<dbReference type="RefSeq" id="WP_180990318.1">
    <property type="nucleotide sequence ID" value="NZ_FRBK01000037.1"/>
</dbReference>
<protein>
    <submittedName>
        <fullName evidence="3">Rubrerythrin</fullName>
    </submittedName>
</protein>
<dbReference type="Pfam" id="PF02915">
    <property type="entry name" value="Rubrerythrin"/>
    <property type="match status" value="2"/>
</dbReference>
<evidence type="ECO:0000313" key="4">
    <source>
        <dbReference type="Proteomes" id="UP000184388"/>
    </source>
</evidence>
<organism evidence="3 4">
    <name type="scientific">Streptomyces yunnanensis</name>
    <dbReference type="NCBI Taxonomy" id="156453"/>
    <lineage>
        <taxon>Bacteria</taxon>
        <taxon>Bacillati</taxon>
        <taxon>Actinomycetota</taxon>
        <taxon>Actinomycetes</taxon>
        <taxon>Kitasatosporales</taxon>
        <taxon>Streptomycetaceae</taxon>
        <taxon>Streptomyces</taxon>
    </lineage>
</organism>
<dbReference type="GO" id="GO:0016491">
    <property type="term" value="F:oxidoreductase activity"/>
    <property type="evidence" value="ECO:0007669"/>
    <property type="project" value="InterPro"/>
</dbReference>
<reference evidence="4" key="1">
    <citation type="submission" date="2016-11" db="EMBL/GenBank/DDBJ databases">
        <authorList>
            <person name="Jaros S."/>
            <person name="Januszkiewicz K."/>
            <person name="Wedrychowicz H."/>
        </authorList>
    </citation>
    <scope>NUCLEOTIDE SEQUENCE [LARGE SCALE GENOMIC DNA]</scope>
    <source>
        <strain evidence="4">CGMCC 4.3555</strain>
    </source>
</reference>
<dbReference type="InterPro" id="IPR009078">
    <property type="entry name" value="Ferritin-like_SF"/>
</dbReference>
<gene>
    <name evidence="3" type="ORF">SAMN05216268_13731</name>
</gene>
<dbReference type="Proteomes" id="UP000184388">
    <property type="component" value="Unassembled WGS sequence"/>
</dbReference>
<evidence type="ECO:0000256" key="1">
    <source>
        <dbReference type="SAM" id="SignalP"/>
    </source>
</evidence>
<accession>A0A9X8N9D4</accession>
<evidence type="ECO:0000313" key="3">
    <source>
        <dbReference type="EMBL" id="SHN32886.1"/>
    </source>
</evidence>
<keyword evidence="1" id="KW-0732">Signal</keyword>
<dbReference type="PANTHER" id="PTHR33746">
    <property type="entry name" value="RUBRERYTHRIN"/>
    <property type="match status" value="1"/>
</dbReference>
<dbReference type="PROSITE" id="PS50905">
    <property type="entry name" value="FERRITIN_LIKE"/>
    <property type="match status" value="2"/>
</dbReference>
<dbReference type="InterPro" id="IPR052753">
    <property type="entry name" value="Rbr2/Nigerythrin"/>
</dbReference>
<feature type="signal peptide" evidence="1">
    <location>
        <begin position="1"/>
        <end position="26"/>
    </location>
</feature>
<dbReference type="InterPro" id="IPR009040">
    <property type="entry name" value="Ferritin-like_diiron"/>
</dbReference>
<dbReference type="SUPFAM" id="SSF47240">
    <property type="entry name" value="Ferritin-like"/>
    <property type="match status" value="2"/>
</dbReference>
<dbReference type="AlphaFoldDB" id="A0A9X8N9D4"/>
<dbReference type="GO" id="GO:0046872">
    <property type="term" value="F:metal ion binding"/>
    <property type="evidence" value="ECO:0007669"/>
    <property type="project" value="InterPro"/>
</dbReference>
<feature type="domain" description="Ferritin-like diiron" evidence="2">
    <location>
        <begin position="34"/>
        <end position="165"/>
    </location>
</feature>
<comment type="caution">
    <text evidence="3">The sequence shown here is derived from an EMBL/GenBank/DDBJ whole genome shotgun (WGS) entry which is preliminary data.</text>
</comment>